<dbReference type="Pfam" id="PF00651">
    <property type="entry name" value="BTB"/>
    <property type="match status" value="1"/>
</dbReference>
<evidence type="ECO:0000256" key="2">
    <source>
        <dbReference type="ARBA" id="ARBA00004906"/>
    </source>
</evidence>
<dbReference type="InterPro" id="IPR000210">
    <property type="entry name" value="BTB/POZ_dom"/>
</dbReference>
<dbReference type="InterPro" id="IPR044784">
    <property type="entry name" value="At1g01640-like"/>
</dbReference>
<reference evidence="5" key="1">
    <citation type="submission" date="2016-03" db="EMBL/GenBank/DDBJ databases">
        <title>Mechanisms controlling the formation of the plant cell surface in tip-growing cells are functionally conserved among land plants.</title>
        <authorList>
            <person name="Honkanen S."/>
            <person name="Jones V.A."/>
            <person name="Morieri G."/>
            <person name="Champion C."/>
            <person name="Hetherington A.J."/>
            <person name="Kelly S."/>
            <person name="Saint-Marcoux D."/>
            <person name="Proust H."/>
            <person name="Prescott H."/>
            <person name="Dolan L."/>
        </authorList>
    </citation>
    <scope>NUCLEOTIDE SEQUENCE [LARGE SCALE GENOMIC DNA]</scope>
    <source>
        <tissue evidence="5">Whole gametophyte</tissue>
    </source>
</reference>
<dbReference type="Gene3D" id="3.30.710.10">
    <property type="entry name" value="Potassium Channel Kv1.1, Chain A"/>
    <property type="match status" value="1"/>
</dbReference>
<evidence type="ECO:0000256" key="1">
    <source>
        <dbReference type="ARBA" id="ARBA00002668"/>
    </source>
</evidence>
<dbReference type="InterPro" id="IPR036770">
    <property type="entry name" value="Ankyrin_rpt-contain_sf"/>
</dbReference>
<dbReference type="SUPFAM" id="SSF54695">
    <property type="entry name" value="POZ domain"/>
    <property type="match status" value="1"/>
</dbReference>
<dbReference type="PANTHER" id="PTHR47274">
    <property type="entry name" value="BTB/POZ DOMAIN CONTAINING PROTEIN, EXPRESSED-RELATED"/>
    <property type="match status" value="1"/>
</dbReference>
<protein>
    <recommendedName>
        <fullName evidence="4">BTB domain-containing protein</fullName>
    </recommendedName>
</protein>
<accession>A0A176WCP3</accession>
<feature type="domain" description="BTB" evidence="4">
    <location>
        <begin position="227"/>
        <end position="323"/>
    </location>
</feature>
<dbReference type="PROSITE" id="PS50088">
    <property type="entry name" value="ANK_REPEAT"/>
    <property type="match status" value="1"/>
</dbReference>
<evidence type="ECO:0000313" key="5">
    <source>
        <dbReference type="EMBL" id="OAE29886.1"/>
    </source>
</evidence>
<comment type="pathway">
    <text evidence="2">Protein modification; protein ubiquitination.</text>
</comment>
<evidence type="ECO:0000259" key="4">
    <source>
        <dbReference type="Pfam" id="PF00651"/>
    </source>
</evidence>
<dbReference type="Proteomes" id="UP000077202">
    <property type="component" value="Unassembled WGS sequence"/>
</dbReference>
<dbReference type="InterPro" id="IPR011333">
    <property type="entry name" value="SKP1/BTB/POZ_sf"/>
</dbReference>
<evidence type="ECO:0000313" key="6">
    <source>
        <dbReference type="Proteomes" id="UP000077202"/>
    </source>
</evidence>
<comment type="function">
    <text evidence="1">May act as a substrate-specific adapter of an E3 ubiquitin-protein ligase complex (CUL3-RBX1-BTB) which mediates the ubiquitination and subsequent proteasomal degradation of target proteins.</text>
</comment>
<dbReference type="AlphaFoldDB" id="A0A176WCP3"/>
<comment type="caution">
    <text evidence="5">The sequence shown here is derived from an EMBL/GenBank/DDBJ whole genome shotgun (WGS) entry which is preliminary data.</text>
</comment>
<dbReference type="InterPro" id="IPR002110">
    <property type="entry name" value="Ankyrin_rpt"/>
</dbReference>
<dbReference type="SUPFAM" id="SSF48403">
    <property type="entry name" value="Ankyrin repeat"/>
    <property type="match status" value="1"/>
</dbReference>
<dbReference type="Gene3D" id="1.25.40.20">
    <property type="entry name" value="Ankyrin repeat-containing domain"/>
    <property type="match status" value="1"/>
</dbReference>
<name>A0A176WCP3_MARPO</name>
<organism evidence="5 6">
    <name type="scientific">Marchantia polymorpha subsp. ruderalis</name>
    <dbReference type="NCBI Taxonomy" id="1480154"/>
    <lineage>
        <taxon>Eukaryota</taxon>
        <taxon>Viridiplantae</taxon>
        <taxon>Streptophyta</taxon>
        <taxon>Embryophyta</taxon>
        <taxon>Marchantiophyta</taxon>
        <taxon>Marchantiopsida</taxon>
        <taxon>Marchantiidae</taxon>
        <taxon>Marchantiales</taxon>
        <taxon>Marchantiaceae</taxon>
        <taxon>Marchantia</taxon>
    </lineage>
</organism>
<gene>
    <name evidence="5" type="ORF">AXG93_773s1250</name>
</gene>
<feature type="repeat" description="ANK" evidence="3">
    <location>
        <begin position="93"/>
        <end position="129"/>
    </location>
</feature>
<keyword evidence="6" id="KW-1185">Reference proteome</keyword>
<evidence type="ECO:0000256" key="3">
    <source>
        <dbReference type="PROSITE-ProRule" id="PRU00023"/>
    </source>
</evidence>
<dbReference type="EMBL" id="LVLJ01001380">
    <property type="protein sequence ID" value="OAE29886.1"/>
    <property type="molecule type" value="Genomic_DNA"/>
</dbReference>
<keyword evidence="3" id="KW-0040">ANK repeat</keyword>
<sequence>MEHIEAAVESVGLGDDAGADTSSLDQASFFRAVQDGNVQSVNALVKNRKHIDLNAYNDQSYKRAKNAPLSLQLKLRGGGGLSLLCLERNERHMGVTPLILAVYKYEVHRSVDVVSSLLKHGANVSVKAAPTPSNHKMSIVRHDMKNPDGSSPETKKIVFDHKTPLLIALELKSSLYLKGWEYRHWDAMLEVLSEATVQQLVEKGVKVPTIPAHSVSEVVQRNWDAVFNSGKHETIELTAEGKDVVALKLLVTGASKVLKMNLEHSSRMELKEASYNITKGLVHYLYVGKVEPHFMQQRGIDLFVTAHKYGVEALKHLCEANIVPNQDNWIKLLTAAVETDSQMLTLKTAQSIKDVMAERQSGQSFLTRGFSDIKDAPQQLFQSSRGLVG</sequence>
<proteinExistence type="predicted"/>
<dbReference type="Pfam" id="PF00023">
    <property type="entry name" value="Ank"/>
    <property type="match status" value="1"/>
</dbReference>